<dbReference type="RefSeq" id="WP_083616587.1">
    <property type="nucleotide sequence ID" value="NZ_LR734824.1"/>
</dbReference>
<evidence type="ECO:0000259" key="1">
    <source>
        <dbReference type="Pfam" id="PF13304"/>
    </source>
</evidence>
<dbReference type="Proteomes" id="UP000184550">
    <property type="component" value="Unassembled WGS sequence"/>
</dbReference>
<sequence>MLIRFTVENFLSFNQRTEFTMIASPDNNHPHHVVQEDNKESIRLLRTSVIYGTNNAGKSNLIKAMKFAQDFIVDGVDKNKNIKVSSFKRDQDSLKKPSRFELEFRHHQKQYAYGFIIDATQVYEEWLFEIGINQEESIYERNGNDYKFNFKHSLFRSIKDKEKTRIEFESESTRQNLLFLTNCKERRIEYFENIYNWFSNVLTILFPESKPFALPLLLKDNEKSLNQGFFKKFNKLLKSLDLGIERVDINEIDLEKYERIPLEVKEMIQEEFPYHDETANAIFVLARNKGSSLMIRSIPSSKALKVMNLVIIKHDKNKKEVLFEIEEESDGTQRIIDLIPMLIKLSQGDVVFVIDEIERSLHVLLARKIFELFLNFEIENQNQNDKLHNSQLIATTHQVTLLDIKELFRKDEIWFIEQDKHGQSIAYSLANTHVENLDLVKGYINGRFGAIPFFRDIKNDEEPVLAK</sequence>
<feature type="domain" description="ATPase AAA-type core" evidence="1">
    <location>
        <begin position="49"/>
        <end position="403"/>
    </location>
</feature>
<dbReference type="PANTHER" id="PTHR40396:SF1">
    <property type="entry name" value="ATPASE AAA-TYPE CORE DOMAIN-CONTAINING PROTEIN"/>
    <property type="match status" value="1"/>
</dbReference>
<keyword evidence="3" id="KW-1185">Reference proteome</keyword>
<evidence type="ECO:0000313" key="2">
    <source>
        <dbReference type="EMBL" id="VXD15654.1"/>
    </source>
</evidence>
<dbReference type="EMBL" id="CZCU02000124">
    <property type="protein sequence ID" value="VXD15654.1"/>
    <property type="molecule type" value="Genomic_DNA"/>
</dbReference>
<evidence type="ECO:0000313" key="3">
    <source>
        <dbReference type="Proteomes" id="UP000184550"/>
    </source>
</evidence>
<dbReference type="AlphaFoldDB" id="A0A7Z9BK26"/>
<dbReference type="PANTHER" id="PTHR40396">
    <property type="entry name" value="ATPASE-LIKE PROTEIN"/>
    <property type="match status" value="1"/>
</dbReference>
<comment type="caution">
    <text evidence="2">The sequence shown here is derived from an EMBL/GenBank/DDBJ whole genome shotgun (WGS) entry which is preliminary data.</text>
</comment>
<dbReference type="GO" id="GO:0005524">
    <property type="term" value="F:ATP binding"/>
    <property type="evidence" value="ECO:0007669"/>
    <property type="project" value="InterPro"/>
</dbReference>
<protein>
    <submittedName>
        <fullName evidence="2">RloA</fullName>
    </submittedName>
</protein>
<proteinExistence type="predicted"/>
<organism evidence="2 3">
    <name type="scientific">Planktothrix serta PCC 8927</name>
    <dbReference type="NCBI Taxonomy" id="671068"/>
    <lineage>
        <taxon>Bacteria</taxon>
        <taxon>Bacillati</taxon>
        <taxon>Cyanobacteriota</taxon>
        <taxon>Cyanophyceae</taxon>
        <taxon>Oscillatoriophycideae</taxon>
        <taxon>Oscillatoriales</taxon>
        <taxon>Microcoleaceae</taxon>
        <taxon>Planktothrix</taxon>
    </lineage>
</organism>
<accession>A0A7Z9BK26</accession>
<dbReference type="Pfam" id="PF13304">
    <property type="entry name" value="AAA_21"/>
    <property type="match status" value="1"/>
</dbReference>
<dbReference type="GO" id="GO:0016887">
    <property type="term" value="F:ATP hydrolysis activity"/>
    <property type="evidence" value="ECO:0007669"/>
    <property type="project" value="InterPro"/>
</dbReference>
<dbReference type="OrthoDB" id="9809324at2"/>
<name>A0A7Z9BK26_9CYAN</name>
<reference evidence="2" key="1">
    <citation type="submission" date="2019-10" db="EMBL/GenBank/DDBJ databases">
        <authorList>
            <consortium name="Genoscope - CEA"/>
            <person name="William W."/>
        </authorList>
    </citation>
    <scope>NUCLEOTIDE SEQUENCE [LARGE SCALE GENOMIC DNA]</scope>
    <source>
        <strain evidence="2">BBR_PRJEB10992</strain>
    </source>
</reference>
<dbReference type="Gene3D" id="3.40.50.300">
    <property type="entry name" value="P-loop containing nucleotide triphosphate hydrolases"/>
    <property type="match status" value="1"/>
</dbReference>
<dbReference type="SUPFAM" id="SSF52540">
    <property type="entry name" value="P-loop containing nucleoside triphosphate hydrolases"/>
    <property type="match status" value="1"/>
</dbReference>
<dbReference type="InterPro" id="IPR027417">
    <property type="entry name" value="P-loop_NTPase"/>
</dbReference>
<gene>
    <name evidence="2" type="ORF">PL8927_50117</name>
</gene>
<dbReference type="InterPro" id="IPR003959">
    <property type="entry name" value="ATPase_AAA_core"/>
</dbReference>